<dbReference type="NCBIfam" id="TIGR00378">
    <property type="entry name" value="cax"/>
    <property type="match status" value="1"/>
</dbReference>
<feature type="transmembrane region" description="Helical" evidence="9">
    <location>
        <begin position="151"/>
        <end position="171"/>
    </location>
</feature>
<dbReference type="InterPro" id="IPR004713">
    <property type="entry name" value="CaH_exchang"/>
</dbReference>
<evidence type="ECO:0000313" key="13">
    <source>
        <dbReference type="Proteomes" id="UP000662747"/>
    </source>
</evidence>
<evidence type="ECO:0000259" key="11">
    <source>
        <dbReference type="Pfam" id="PF01699"/>
    </source>
</evidence>
<dbReference type="Pfam" id="PF01699">
    <property type="entry name" value="Na_Ca_ex"/>
    <property type="match status" value="2"/>
</dbReference>
<keyword evidence="8 9" id="KW-0472">Membrane</keyword>
<evidence type="ECO:0000256" key="7">
    <source>
        <dbReference type="ARBA" id="ARBA00023065"/>
    </source>
</evidence>
<dbReference type="InterPro" id="IPR004837">
    <property type="entry name" value="NaCa_Exmemb"/>
</dbReference>
<dbReference type="EMBL" id="CP071090">
    <property type="protein sequence ID" value="QSQ23619.1"/>
    <property type="molecule type" value="Genomic_DNA"/>
</dbReference>
<evidence type="ECO:0000256" key="9">
    <source>
        <dbReference type="RuleBase" id="RU365028"/>
    </source>
</evidence>
<comment type="caution">
    <text evidence="9">Lacks conserved residue(s) required for the propagation of feature annotation.</text>
</comment>
<reference evidence="12 13" key="1">
    <citation type="submission" date="2021-02" db="EMBL/GenBank/DDBJ databases">
        <title>De Novo genome assembly of isolated myxobacteria.</title>
        <authorList>
            <person name="Stevens D.C."/>
        </authorList>
    </citation>
    <scope>NUCLEOTIDE SEQUENCE [LARGE SCALE GENOMIC DNA]</scope>
    <source>
        <strain evidence="13">SCPEA02</strain>
    </source>
</reference>
<dbReference type="PANTHER" id="PTHR31503">
    <property type="entry name" value="VACUOLAR CALCIUM ION TRANSPORTER"/>
    <property type="match status" value="1"/>
</dbReference>
<dbReference type="PANTHER" id="PTHR31503:SF22">
    <property type="entry name" value="VACUOLAR CALCIUM ION TRANSPORTER"/>
    <property type="match status" value="1"/>
</dbReference>
<keyword evidence="4 9" id="KW-0812">Transmembrane</keyword>
<dbReference type="Proteomes" id="UP000662747">
    <property type="component" value="Chromosome"/>
</dbReference>
<comment type="subcellular location">
    <subcellularLocation>
        <location evidence="1">Endomembrane system</location>
        <topology evidence="1">Multi-pass membrane protein</topology>
    </subcellularLocation>
</comment>
<feature type="transmembrane region" description="Helical" evidence="9">
    <location>
        <begin position="358"/>
        <end position="377"/>
    </location>
</feature>
<keyword evidence="7 9" id="KW-0406">Ion transport</keyword>
<keyword evidence="6 9" id="KW-1133">Transmembrane helix</keyword>
<gene>
    <name evidence="12" type="primary">cax</name>
    <name evidence="12" type="ORF">JY651_01125</name>
</gene>
<feature type="transmembrane region" description="Helical" evidence="9">
    <location>
        <begin position="118"/>
        <end position="139"/>
    </location>
</feature>
<keyword evidence="3 9" id="KW-0109">Calcium transport</keyword>
<keyword evidence="9" id="KW-0050">Antiport</keyword>
<evidence type="ECO:0000256" key="6">
    <source>
        <dbReference type="ARBA" id="ARBA00022989"/>
    </source>
</evidence>
<dbReference type="InterPro" id="IPR044880">
    <property type="entry name" value="NCX_ion-bd_dom_sf"/>
</dbReference>
<name>A0ABX7NZ28_9BACT</name>
<feature type="domain" description="Sodium/calcium exchanger membrane region" evidence="11">
    <location>
        <begin position="53"/>
        <end position="206"/>
    </location>
</feature>
<feature type="transmembrane region" description="Helical" evidence="9">
    <location>
        <begin position="183"/>
        <end position="204"/>
    </location>
</feature>
<evidence type="ECO:0000256" key="3">
    <source>
        <dbReference type="ARBA" id="ARBA00022568"/>
    </source>
</evidence>
<feature type="transmembrane region" description="Helical" evidence="9">
    <location>
        <begin position="85"/>
        <end position="106"/>
    </location>
</feature>
<comment type="similarity">
    <text evidence="9">Belongs to the Ca(2+):cation antiporter (CaCA) (TC 2.A.19) family.</text>
</comment>
<organism evidence="12 13">
    <name type="scientific">Pyxidicoccus parkwayensis</name>
    <dbReference type="NCBI Taxonomy" id="2813578"/>
    <lineage>
        <taxon>Bacteria</taxon>
        <taxon>Pseudomonadati</taxon>
        <taxon>Myxococcota</taxon>
        <taxon>Myxococcia</taxon>
        <taxon>Myxococcales</taxon>
        <taxon>Cystobacterineae</taxon>
        <taxon>Myxococcaceae</taxon>
        <taxon>Pyxidicoccus</taxon>
    </lineage>
</organism>
<feature type="transmembrane region" description="Helical" evidence="9">
    <location>
        <begin position="31"/>
        <end position="64"/>
    </location>
</feature>
<evidence type="ECO:0000256" key="8">
    <source>
        <dbReference type="ARBA" id="ARBA00023136"/>
    </source>
</evidence>
<evidence type="ECO:0000256" key="4">
    <source>
        <dbReference type="ARBA" id="ARBA00022692"/>
    </source>
</evidence>
<proteinExistence type="inferred from homology"/>
<feature type="transmembrane region" description="Helical" evidence="9">
    <location>
        <begin position="234"/>
        <end position="254"/>
    </location>
</feature>
<dbReference type="Gene3D" id="1.20.1420.30">
    <property type="entry name" value="NCX, central ion-binding region"/>
    <property type="match status" value="1"/>
</dbReference>
<keyword evidence="13" id="KW-1185">Reference proteome</keyword>
<feature type="transmembrane region" description="Helical" evidence="9">
    <location>
        <begin position="331"/>
        <end position="351"/>
    </location>
</feature>
<keyword evidence="5 9" id="KW-0106">Calcium</keyword>
<evidence type="ECO:0000256" key="2">
    <source>
        <dbReference type="ARBA" id="ARBA00022448"/>
    </source>
</evidence>
<sequence>MSTPASVTPIPPASAPTPEGEDGTWLTTDRVFMGLLVVALPAAIASHFLFPGVWTFILCSIALIPLARLMGEATEVIAHKLGSGLGGLMNASFGNAAELIIALAALRSGHADVVKASITGAILGNILLVLGAAILAGGIKYRVQKFNMTAALSGSSIMFLALTALSIPDLFHAVRGPAADPVIFPMSVTIAVILLIVYVLSLVFSLKTHAHLYAGEEHGTPEELPSWSTKKATIVLLGATLGVVVVAEFLVHAIEAAIATFGFTHTFVGVIIIAVVGNAAEHSTAIIMALKNKMDLSFNIAFESSKQIALFVAPVLVLLSIPLGQNLTLEFSHMEVIGMAVGTAAATLIALDGESNWLEGVMLLGVYAILGVTFFFIP</sequence>
<accession>A0ABX7NZ28</accession>
<keyword evidence="2 9" id="KW-0813">Transport</keyword>
<comment type="function">
    <text evidence="9">Ca(+)/H(+) antiporter that extrudes calcium in exchange for external protons.</text>
</comment>
<protein>
    <recommendedName>
        <fullName evidence="9">Ca(2+)/H(+) antiporter</fullName>
    </recommendedName>
</protein>
<feature type="transmembrane region" description="Helical" evidence="9">
    <location>
        <begin position="266"/>
        <end position="287"/>
    </location>
</feature>
<evidence type="ECO:0000256" key="5">
    <source>
        <dbReference type="ARBA" id="ARBA00022837"/>
    </source>
</evidence>
<evidence type="ECO:0000313" key="12">
    <source>
        <dbReference type="EMBL" id="QSQ23619.1"/>
    </source>
</evidence>
<feature type="domain" description="Sodium/calcium exchanger membrane region" evidence="11">
    <location>
        <begin position="232"/>
        <end position="375"/>
    </location>
</feature>
<feature type="region of interest" description="Disordered" evidence="10">
    <location>
        <begin position="1"/>
        <end position="22"/>
    </location>
</feature>
<evidence type="ECO:0000256" key="10">
    <source>
        <dbReference type="SAM" id="MobiDB-lite"/>
    </source>
</evidence>
<dbReference type="InterPro" id="IPR004798">
    <property type="entry name" value="CAX-like"/>
</dbReference>
<dbReference type="RefSeq" id="WP_206725191.1">
    <property type="nucleotide sequence ID" value="NZ_CP071090.1"/>
</dbReference>
<evidence type="ECO:0000256" key="1">
    <source>
        <dbReference type="ARBA" id="ARBA00004127"/>
    </source>
</evidence>
<feature type="transmembrane region" description="Helical" evidence="9">
    <location>
        <begin position="308"/>
        <end position="325"/>
    </location>
</feature>